<reference evidence="2" key="1">
    <citation type="submission" date="2016-10" db="EMBL/GenBank/DDBJ databases">
        <authorList>
            <person name="Varghese N."/>
            <person name="Submissions S."/>
        </authorList>
    </citation>
    <scope>NUCLEOTIDE SEQUENCE [LARGE SCALE GENOMIC DNA]</scope>
    <source>
        <strain evidence="2">DSM 18733</strain>
    </source>
</reference>
<dbReference type="EMBL" id="FOAF01000009">
    <property type="protein sequence ID" value="SEM22809.1"/>
    <property type="molecule type" value="Genomic_DNA"/>
</dbReference>
<gene>
    <name evidence="1" type="ORF">SAMN05661044_04578</name>
</gene>
<proteinExistence type="predicted"/>
<protein>
    <submittedName>
        <fullName evidence="1">Uncharacterized protein</fullName>
    </submittedName>
</protein>
<organism evidence="1 2">
    <name type="scientific">Olivibacter domesticus</name>
    <name type="common">Pseudosphingobacterium domesticum</name>
    <dbReference type="NCBI Taxonomy" id="407022"/>
    <lineage>
        <taxon>Bacteria</taxon>
        <taxon>Pseudomonadati</taxon>
        <taxon>Bacteroidota</taxon>
        <taxon>Sphingobacteriia</taxon>
        <taxon>Sphingobacteriales</taxon>
        <taxon>Sphingobacteriaceae</taxon>
        <taxon>Olivibacter</taxon>
    </lineage>
</organism>
<name>A0A1H7WP37_OLID1</name>
<dbReference type="Proteomes" id="UP000199421">
    <property type="component" value="Unassembled WGS sequence"/>
</dbReference>
<evidence type="ECO:0000313" key="2">
    <source>
        <dbReference type="Proteomes" id="UP000199421"/>
    </source>
</evidence>
<dbReference type="AlphaFoldDB" id="A0A1H7WP37"/>
<dbReference type="STRING" id="407022.SAMN05661044_04578"/>
<keyword evidence="2" id="KW-1185">Reference proteome</keyword>
<evidence type="ECO:0000313" key="1">
    <source>
        <dbReference type="EMBL" id="SEM22809.1"/>
    </source>
</evidence>
<accession>A0A1H7WP37</accession>
<sequence length="46" mass="5202">MEMQVVNGQDRLYFKLSQGLSLKQLVQANPSFLANEDEAKCDFVVP</sequence>